<protein>
    <submittedName>
        <fullName evidence="5">Aminotransferase class III-fold pyridoxal phosphate-dependent enzyme</fullName>
    </submittedName>
</protein>
<dbReference type="GO" id="GO:0030170">
    <property type="term" value="F:pyridoxal phosphate binding"/>
    <property type="evidence" value="ECO:0007669"/>
    <property type="project" value="InterPro"/>
</dbReference>
<keyword evidence="3 4" id="KW-0663">Pyridoxal phosphate</keyword>
<dbReference type="Gene3D" id="3.40.640.10">
    <property type="entry name" value="Type I PLP-dependent aspartate aminotransferase-like (Major domain)"/>
    <property type="match status" value="1"/>
</dbReference>
<dbReference type="EMBL" id="WNHB01000009">
    <property type="protein sequence ID" value="MTT31802.1"/>
    <property type="molecule type" value="Genomic_DNA"/>
</dbReference>
<dbReference type="GO" id="GO:0005829">
    <property type="term" value="C:cytosol"/>
    <property type="evidence" value="ECO:0007669"/>
    <property type="project" value="TreeGrafter"/>
</dbReference>
<accession>A0A6N8CNW3</accession>
<gene>
    <name evidence="5" type="ORF">GMB86_07235</name>
</gene>
<dbReference type="PANTHER" id="PTHR43094:SF1">
    <property type="entry name" value="AMINOTRANSFERASE CLASS-III"/>
    <property type="match status" value="1"/>
</dbReference>
<evidence type="ECO:0000256" key="3">
    <source>
        <dbReference type="ARBA" id="ARBA00022898"/>
    </source>
</evidence>
<comment type="caution">
    <text evidence="5">The sequence shown here is derived from an EMBL/GenBank/DDBJ whole genome shotgun (WGS) entry which is preliminary data.</text>
</comment>
<dbReference type="FunFam" id="3.40.640.10:FF:000004">
    <property type="entry name" value="Acetylornithine aminotransferase"/>
    <property type="match status" value="1"/>
</dbReference>
<evidence type="ECO:0000313" key="6">
    <source>
        <dbReference type="Proteomes" id="UP000440978"/>
    </source>
</evidence>
<sequence length="451" mass="50207">MVDVLKADQVLTGEEIQDLDKDYVMHSWSKQGNKALAIEKADGIYFWDYQGKRYTDMSSLLVCTNLGHNNKEIINAIHEQVDKMAFMAPAYATEPKAKLAKMLVDIAGDNYSRVFFTNGGAEANENAIKMARMVTGKSKILSRYRSYHGASLGAANASGDPRRFAAESPAASGFIKFFDPYIYHEKIKFADEEEATNYYLHQLEEQIIYEGPNAIAAILLESITGANGVIIPPEGYLQGVRKLCDKYGILMICDEVMAGFGRTGKMFAFQHWGIEPDLITFAKGVTCGYVQLGGVIVSDKVSKYFEDNVLQCGLTYSGHTLACAAGVASVNYYFEHQILDHVNEVGQYLGEFLEGMKEKHPCVGDVRYIGLFSALELVKDKATREPLVPYGTPNNIMSTIMGKLKEKGFSTFGRENNINICPPLIITKEQLLETLPILDEVLTWVDQTYLF</sequence>
<proteinExistence type="inferred from homology"/>
<dbReference type="InterPro" id="IPR049704">
    <property type="entry name" value="Aminotrans_3_PPA_site"/>
</dbReference>
<dbReference type="AlphaFoldDB" id="A0A6N8CNW3"/>
<dbReference type="RefSeq" id="WP_155218201.1">
    <property type="nucleotide sequence ID" value="NZ_WNHB01000009.1"/>
</dbReference>
<dbReference type="Gene3D" id="3.90.1150.10">
    <property type="entry name" value="Aspartate Aminotransferase, domain 1"/>
    <property type="match status" value="1"/>
</dbReference>
<evidence type="ECO:0000256" key="4">
    <source>
        <dbReference type="RuleBase" id="RU003560"/>
    </source>
</evidence>
<keyword evidence="6" id="KW-1185">Reference proteome</keyword>
<dbReference type="NCBIfam" id="NF004718">
    <property type="entry name" value="PRK06062.1"/>
    <property type="match status" value="1"/>
</dbReference>
<dbReference type="PANTHER" id="PTHR43094">
    <property type="entry name" value="AMINOTRANSFERASE"/>
    <property type="match status" value="1"/>
</dbReference>
<dbReference type="OrthoDB" id="9807885at2"/>
<dbReference type="InterPro" id="IPR015422">
    <property type="entry name" value="PyrdxlP-dep_Trfase_small"/>
</dbReference>
<dbReference type="SUPFAM" id="SSF53383">
    <property type="entry name" value="PLP-dependent transferases"/>
    <property type="match status" value="1"/>
</dbReference>
<dbReference type="CDD" id="cd00610">
    <property type="entry name" value="OAT_like"/>
    <property type="match status" value="1"/>
</dbReference>
<dbReference type="InterPro" id="IPR015421">
    <property type="entry name" value="PyrdxlP-dep_Trfase_major"/>
</dbReference>
<dbReference type="InterPro" id="IPR015424">
    <property type="entry name" value="PyrdxlP-dep_Trfase"/>
</dbReference>
<evidence type="ECO:0000313" key="5">
    <source>
        <dbReference type="EMBL" id="MTT31802.1"/>
    </source>
</evidence>
<comment type="cofactor">
    <cofactor evidence="1">
        <name>pyridoxal 5'-phosphate</name>
        <dbReference type="ChEBI" id="CHEBI:597326"/>
    </cofactor>
</comment>
<keyword evidence="5" id="KW-0032">Aminotransferase</keyword>
<reference evidence="5 6" key="1">
    <citation type="submission" date="2019-11" db="EMBL/GenBank/DDBJ databases">
        <title>Terrilactibacillus tamarindus sp. nov. BCM23-1 isolated from bark of Tamarindus indica.</title>
        <authorList>
            <person name="Kingkaew E."/>
            <person name="Tanasupawat S."/>
        </authorList>
    </citation>
    <scope>NUCLEOTIDE SEQUENCE [LARGE SCALE GENOMIC DNA]</scope>
    <source>
        <strain evidence="5 6">BCM23-1</strain>
    </source>
</reference>
<dbReference type="Pfam" id="PF00202">
    <property type="entry name" value="Aminotran_3"/>
    <property type="match status" value="1"/>
</dbReference>
<dbReference type="PROSITE" id="PS00600">
    <property type="entry name" value="AA_TRANSFER_CLASS_3"/>
    <property type="match status" value="1"/>
</dbReference>
<evidence type="ECO:0000256" key="1">
    <source>
        <dbReference type="ARBA" id="ARBA00001933"/>
    </source>
</evidence>
<dbReference type="GO" id="GO:0008483">
    <property type="term" value="F:transaminase activity"/>
    <property type="evidence" value="ECO:0007669"/>
    <property type="project" value="UniProtKB-KW"/>
</dbReference>
<dbReference type="Proteomes" id="UP000440978">
    <property type="component" value="Unassembled WGS sequence"/>
</dbReference>
<dbReference type="InterPro" id="IPR005814">
    <property type="entry name" value="Aminotrans_3"/>
</dbReference>
<keyword evidence="5" id="KW-0808">Transferase</keyword>
<organism evidence="5 6">
    <name type="scientific">Terrilactibacillus tamarindi</name>
    <dbReference type="NCBI Taxonomy" id="2599694"/>
    <lineage>
        <taxon>Bacteria</taxon>
        <taxon>Bacillati</taxon>
        <taxon>Bacillota</taxon>
        <taxon>Bacilli</taxon>
        <taxon>Bacillales</taxon>
        <taxon>Bacillaceae</taxon>
        <taxon>Terrilactibacillus</taxon>
    </lineage>
</organism>
<name>A0A6N8CNW3_9BACI</name>
<comment type="similarity">
    <text evidence="2 4">Belongs to the class-III pyridoxal-phosphate-dependent aminotransferase family.</text>
</comment>
<evidence type="ECO:0000256" key="2">
    <source>
        <dbReference type="ARBA" id="ARBA00008954"/>
    </source>
</evidence>